<organism evidence="4 5">
    <name type="scientific">Microbacterium amylolyticum</name>
    <dbReference type="NCBI Taxonomy" id="936337"/>
    <lineage>
        <taxon>Bacteria</taxon>
        <taxon>Bacillati</taxon>
        <taxon>Actinomycetota</taxon>
        <taxon>Actinomycetes</taxon>
        <taxon>Micrococcales</taxon>
        <taxon>Microbacteriaceae</taxon>
        <taxon>Microbacterium</taxon>
    </lineage>
</organism>
<dbReference type="SUPFAM" id="SSF53901">
    <property type="entry name" value="Thiolase-like"/>
    <property type="match status" value="1"/>
</dbReference>
<keyword evidence="2" id="KW-0808">Transferase</keyword>
<dbReference type="PANTHER" id="PTHR11877:SF46">
    <property type="entry name" value="TYPE III POLYKETIDE SYNTHASE A"/>
    <property type="match status" value="1"/>
</dbReference>
<keyword evidence="5" id="KW-1185">Reference proteome</keyword>
<dbReference type="InterPro" id="IPR012328">
    <property type="entry name" value="Chalcone/stilbene_synt_C"/>
</dbReference>
<protein>
    <submittedName>
        <fullName evidence="4">Naringenin-chalcone synthase</fullName>
    </submittedName>
</protein>
<gene>
    <name evidence="4" type="ORF">JOF34_000636</name>
</gene>
<dbReference type="Proteomes" id="UP001519362">
    <property type="component" value="Unassembled WGS sequence"/>
</dbReference>
<evidence type="ECO:0000259" key="3">
    <source>
        <dbReference type="Pfam" id="PF02797"/>
    </source>
</evidence>
<dbReference type="EMBL" id="JAGIOL010000001">
    <property type="protein sequence ID" value="MBP2436050.1"/>
    <property type="molecule type" value="Genomic_DNA"/>
</dbReference>
<dbReference type="RefSeq" id="WP_378730797.1">
    <property type="nucleotide sequence ID" value="NZ_CP049253.1"/>
</dbReference>
<dbReference type="InterPro" id="IPR016039">
    <property type="entry name" value="Thiolase-like"/>
</dbReference>
<dbReference type="Pfam" id="PF02797">
    <property type="entry name" value="Chal_sti_synt_C"/>
    <property type="match status" value="1"/>
</dbReference>
<accession>A0ABS4ZGE4</accession>
<dbReference type="InterPro" id="IPR011141">
    <property type="entry name" value="Polyketide_synthase_type-III"/>
</dbReference>
<sequence>MDQTAVRDFFADQPGAVVLVVCTDLCSLHLRTSDDPEQIDAWAVHPGERSILDRVQSGLDLPDSAPAPSREVLRETGNMSSATVLFILQRILDDSALPEGARVAGVCFGPGLTVESARLTLRDAQT</sequence>
<dbReference type="Gene3D" id="3.40.47.10">
    <property type="match status" value="1"/>
</dbReference>
<comment type="similarity">
    <text evidence="1">Belongs to the thiolase-like superfamily. Chalcone/stilbene synthases family.</text>
</comment>
<proteinExistence type="inferred from homology"/>
<feature type="domain" description="Chalcone/stilbene synthase C-terminal" evidence="3">
    <location>
        <begin position="42"/>
        <end position="117"/>
    </location>
</feature>
<evidence type="ECO:0000256" key="1">
    <source>
        <dbReference type="ARBA" id="ARBA00005531"/>
    </source>
</evidence>
<comment type="caution">
    <text evidence="4">The sequence shown here is derived from an EMBL/GenBank/DDBJ whole genome shotgun (WGS) entry which is preliminary data.</text>
</comment>
<evidence type="ECO:0000256" key="2">
    <source>
        <dbReference type="ARBA" id="ARBA00022679"/>
    </source>
</evidence>
<evidence type="ECO:0000313" key="4">
    <source>
        <dbReference type="EMBL" id="MBP2436050.1"/>
    </source>
</evidence>
<evidence type="ECO:0000313" key="5">
    <source>
        <dbReference type="Proteomes" id="UP001519362"/>
    </source>
</evidence>
<reference evidence="4 5" key="1">
    <citation type="submission" date="2021-03" db="EMBL/GenBank/DDBJ databases">
        <title>Sequencing the genomes of 1000 actinobacteria strains.</title>
        <authorList>
            <person name="Klenk H.-P."/>
        </authorList>
    </citation>
    <scope>NUCLEOTIDE SEQUENCE [LARGE SCALE GENOMIC DNA]</scope>
    <source>
        <strain evidence="4 5">DSM 24221</strain>
    </source>
</reference>
<dbReference type="PANTHER" id="PTHR11877">
    <property type="entry name" value="HYDROXYMETHYLGLUTARYL-COA SYNTHASE"/>
    <property type="match status" value="1"/>
</dbReference>
<name>A0ABS4ZGE4_9MICO</name>